<organism evidence="1 2">
    <name type="scientific">Streptococcus mitis</name>
    <dbReference type="NCBI Taxonomy" id="28037"/>
    <lineage>
        <taxon>Bacteria</taxon>
        <taxon>Bacillati</taxon>
        <taxon>Bacillota</taxon>
        <taxon>Bacilli</taxon>
        <taxon>Lactobacillales</taxon>
        <taxon>Streptococcaceae</taxon>
        <taxon>Streptococcus</taxon>
        <taxon>Streptococcus mitis group</taxon>
    </lineage>
</organism>
<accession>A0A1X1KAH5</accession>
<evidence type="ECO:0000313" key="2">
    <source>
        <dbReference type="Proteomes" id="UP000193929"/>
    </source>
</evidence>
<comment type="caution">
    <text evidence="1">The sequence shown here is derived from an EMBL/GenBank/DDBJ whole genome shotgun (WGS) entry which is preliminary data.</text>
</comment>
<dbReference type="Proteomes" id="UP000193929">
    <property type="component" value="Unassembled WGS sequence"/>
</dbReference>
<protein>
    <submittedName>
        <fullName evidence="1">Uncharacterized protein</fullName>
    </submittedName>
</protein>
<dbReference type="AlphaFoldDB" id="A0A1X1KAH5"/>
<evidence type="ECO:0000313" key="1">
    <source>
        <dbReference type="EMBL" id="ORO96348.1"/>
    </source>
</evidence>
<sequence>MKETKKVKGIGYFDSFFSALDISTIASALKQFALEERVTEDIEPGEILNHFISTIIREIELEEFITLAPQLFTYPTTYDGILEVESIPISHDQLHYLQENIDSLLQTKIIAT</sequence>
<gene>
    <name evidence="1" type="ORF">B7700_01105</name>
</gene>
<dbReference type="RefSeq" id="WP_084886565.1">
    <property type="nucleotide sequence ID" value="NZ_NCVF01000017.1"/>
</dbReference>
<reference evidence="1 2" key="1">
    <citation type="journal article" date="2016" name="Eur. J. Clin. Microbiol. Infect. Dis.">
        <title>Whole genome sequencing as a tool for phylogenetic analysis of clinical strains of Mitis group streptococci.</title>
        <authorList>
            <person name="Rasmussen L.H."/>
            <person name="Dargis R."/>
            <person name="Hojholt K."/>
            <person name="Christensen J.J."/>
            <person name="Skovgaard O."/>
            <person name="Justesen U.S."/>
            <person name="Rosenvinge F.S."/>
            <person name="Moser C."/>
            <person name="Lukjancenko O."/>
            <person name="Rasmussen S."/>
            <person name="Nielsen X.C."/>
        </authorList>
    </citation>
    <scope>NUCLEOTIDE SEQUENCE [LARGE SCALE GENOMIC DNA]</scope>
    <source>
        <strain evidence="1 2">RH_50275_09</strain>
    </source>
</reference>
<proteinExistence type="predicted"/>
<dbReference type="EMBL" id="NCVF01000017">
    <property type="protein sequence ID" value="ORO96348.1"/>
    <property type="molecule type" value="Genomic_DNA"/>
</dbReference>
<name>A0A1X1KAH5_STRMT</name>